<protein>
    <submittedName>
        <fullName evidence="3">Uncharacterized protein LOC104249397</fullName>
    </submittedName>
</protein>
<evidence type="ECO:0000256" key="1">
    <source>
        <dbReference type="SAM" id="MobiDB-lite"/>
    </source>
</evidence>
<dbReference type="KEGG" id="nsy:104249397"/>
<reference evidence="2" key="1">
    <citation type="journal article" date="2013" name="Genome Biol.">
        <title>Reference genomes and transcriptomes of Nicotiana sylvestris and Nicotiana tomentosiformis.</title>
        <authorList>
            <person name="Sierro N."/>
            <person name="Battey J.N."/>
            <person name="Ouadi S."/>
            <person name="Bovet L."/>
            <person name="Goepfert S."/>
            <person name="Bakaher N."/>
            <person name="Peitsch M.C."/>
            <person name="Ivanov N.V."/>
        </authorList>
    </citation>
    <scope>NUCLEOTIDE SEQUENCE [LARGE SCALE GENOMIC DNA]</scope>
</reference>
<feature type="compositionally biased region" description="Low complexity" evidence="1">
    <location>
        <begin position="81"/>
        <end position="98"/>
    </location>
</feature>
<dbReference type="AlphaFoldDB" id="A0A1U7YJ52"/>
<name>A0A1U7YJ52_NICSY</name>
<feature type="region of interest" description="Disordered" evidence="1">
    <location>
        <begin position="79"/>
        <end position="108"/>
    </location>
</feature>
<accession>A0A1U7YJ52</accession>
<sequence length="201" mass="21722">MPRPQRYQNFQKSVQSVSASALASTSDSATVSASASPHLTSFLPPTPQLTPSVHAIAHVAPVVHVTEHVTSSVHAAVQPDPSVQTTTQSTPSVQAASQRGRRGARESTSHWTVDAIDSQGVSKRLKIKVKDVINLSSGNCIVVEFDDMDQPIGEGQGVLVGFCEKLATYCSLFPINFDKWPDLPESCFNRCFDQIVKISYV</sequence>
<reference evidence="3" key="2">
    <citation type="submission" date="2025-08" db="UniProtKB">
        <authorList>
            <consortium name="RefSeq"/>
        </authorList>
    </citation>
    <scope>IDENTIFICATION</scope>
    <source>
        <tissue evidence="3">Leaf</tissue>
    </source>
</reference>
<organism evidence="2 3">
    <name type="scientific">Nicotiana sylvestris</name>
    <name type="common">Wood tobacco</name>
    <name type="synonym">South American tobacco</name>
    <dbReference type="NCBI Taxonomy" id="4096"/>
    <lineage>
        <taxon>Eukaryota</taxon>
        <taxon>Viridiplantae</taxon>
        <taxon>Streptophyta</taxon>
        <taxon>Embryophyta</taxon>
        <taxon>Tracheophyta</taxon>
        <taxon>Spermatophyta</taxon>
        <taxon>Magnoliopsida</taxon>
        <taxon>eudicotyledons</taxon>
        <taxon>Gunneridae</taxon>
        <taxon>Pentapetalae</taxon>
        <taxon>asterids</taxon>
        <taxon>lamiids</taxon>
        <taxon>Solanales</taxon>
        <taxon>Solanaceae</taxon>
        <taxon>Nicotianoideae</taxon>
        <taxon>Nicotianeae</taxon>
        <taxon>Nicotiana</taxon>
    </lineage>
</organism>
<dbReference type="Proteomes" id="UP000189701">
    <property type="component" value="Unplaced"/>
</dbReference>
<evidence type="ECO:0000313" key="2">
    <source>
        <dbReference type="Proteomes" id="UP000189701"/>
    </source>
</evidence>
<keyword evidence="2" id="KW-1185">Reference proteome</keyword>
<gene>
    <name evidence="3" type="primary">LOC104249397</name>
</gene>
<dbReference type="RefSeq" id="XP_009804122.1">
    <property type="nucleotide sequence ID" value="XM_009805820.1"/>
</dbReference>
<dbReference type="GeneID" id="104249397"/>
<proteinExistence type="predicted"/>
<evidence type="ECO:0000313" key="3">
    <source>
        <dbReference type="RefSeq" id="XP_009804122.1"/>
    </source>
</evidence>